<protein>
    <submittedName>
        <fullName evidence="2">Uncharacterized protein</fullName>
    </submittedName>
</protein>
<evidence type="ECO:0000313" key="3">
    <source>
        <dbReference type="Proteomes" id="UP000005239"/>
    </source>
</evidence>
<gene>
    <name evidence="2" type="primary">WBGene00097628</name>
</gene>
<reference evidence="3" key="1">
    <citation type="journal article" date="2008" name="Nat. Genet.">
        <title>The Pristionchus pacificus genome provides a unique perspective on nematode lifestyle and parasitism.</title>
        <authorList>
            <person name="Dieterich C."/>
            <person name="Clifton S.W."/>
            <person name="Schuster L.N."/>
            <person name="Chinwalla A."/>
            <person name="Delehaunty K."/>
            <person name="Dinkelacker I."/>
            <person name="Fulton L."/>
            <person name="Fulton R."/>
            <person name="Godfrey J."/>
            <person name="Minx P."/>
            <person name="Mitreva M."/>
            <person name="Roeseler W."/>
            <person name="Tian H."/>
            <person name="Witte H."/>
            <person name="Yang S.P."/>
            <person name="Wilson R.K."/>
            <person name="Sommer R.J."/>
        </authorList>
    </citation>
    <scope>NUCLEOTIDE SEQUENCE [LARGE SCALE GENOMIC DNA]</scope>
    <source>
        <strain evidence="3">PS312</strain>
    </source>
</reference>
<accession>A0A8R1Y6Z5</accession>
<dbReference type="EnsemblMetazoa" id="PPA08074.1">
    <property type="protein sequence ID" value="PPA08074.1"/>
    <property type="gene ID" value="WBGene00097628"/>
</dbReference>
<organism evidence="2 3">
    <name type="scientific">Pristionchus pacificus</name>
    <name type="common">Parasitic nematode worm</name>
    <dbReference type="NCBI Taxonomy" id="54126"/>
    <lineage>
        <taxon>Eukaryota</taxon>
        <taxon>Metazoa</taxon>
        <taxon>Ecdysozoa</taxon>
        <taxon>Nematoda</taxon>
        <taxon>Chromadorea</taxon>
        <taxon>Rhabditida</taxon>
        <taxon>Rhabditina</taxon>
        <taxon>Diplogasteromorpha</taxon>
        <taxon>Diplogasteroidea</taxon>
        <taxon>Neodiplogasteridae</taxon>
        <taxon>Pristionchus</taxon>
    </lineage>
</organism>
<feature type="region of interest" description="Disordered" evidence="1">
    <location>
        <begin position="37"/>
        <end position="62"/>
    </location>
</feature>
<evidence type="ECO:0000256" key="1">
    <source>
        <dbReference type="SAM" id="MobiDB-lite"/>
    </source>
</evidence>
<feature type="compositionally biased region" description="Basic and acidic residues" evidence="1">
    <location>
        <begin position="38"/>
        <end position="62"/>
    </location>
</feature>
<dbReference type="AlphaFoldDB" id="A0A2A6CGS1"/>
<proteinExistence type="predicted"/>
<sequence>MHQACITKAATATALPYLQQLQHRSCSFSRAVMTLTDEQGKQDEEERKRKEEKYQWRRGTRESEKIQSYRWEKEERERRQRWNRDGRKKSIVESSDLPEQVLTRNCSGYSGDSIAIKIPRVLKRTTKEFGCDALTAKGGKMVAIIQCQISDTVHVML</sequence>
<dbReference type="Proteomes" id="UP000005239">
    <property type="component" value="Unassembled WGS sequence"/>
</dbReference>
<name>A0A2A6CGS1_PRIPA</name>
<accession>A0A2A6CGS1</accession>
<reference evidence="2" key="2">
    <citation type="submission" date="2022-06" db="UniProtKB">
        <authorList>
            <consortium name="EnsemblMetazoa"/>
        </authorList>
    </citation>
    <scope>IDENTIFICATION</scope>
    <source>
        <strain evidence="2">PS312</strain>
    </source>
</reference>
<evidence type="ECO:0000313" key="2">
    <source>
        <dbReference type="EnsemblMetazoa" id="PPA08074.1"/>
    </source>
</evidence>
<keyword evidence="3" id="KW-1185">Reference proteome</keyword>